<evidence type="ECO:0000313" key="2">
    <source>
        <dbReference type="Proteomes" id="UP001332192"/>
    </source>
</evidence>
<proteinExistence type="predicted"/>
<gene>
    <name evidence="1" type="ORF">U7230_12450</name>
</gene>
<dbReference type="RefSeq" id="WP_324716157.1">
    <property type="nucleotide sequence ID" value="NZ_CP141615.1"/>
</dbReference>
<evidence type="ECO:0008006" key="3">
    <source>
        <dbReference type="Google" id="ProtNLM"/>
    </source>
</evidence>
<organism evidence="1 2">
    <name type="scientific">Carboxydichorda subterranea</name>
    <dbReference type="NCBI Taxonomy" id="3109565"/>
    <lineage>
        <taxon>Bacteria</taxon>
        <taxon>Bacillati</taxon>
        <taxon>Bacillota</taxon>
        <taxon>Limnochordia</taxon>
        <taxon>Limnochordales</taxon>
        <taxon>Geochordaceae</taxon>
        <taxon>Carboxydichorda</taxon>
    </lineage>
</organism>
<keyword evidence="2" id="KW-1185">Reference proteome</keyword>
<accession>A0ABZ1BVR9</accession>
<sequence length="46" mass="4448">MTEVKRRFCGAVCAAIATAISVAFVGMALAAAGLCAACALGLVGAF</sequence>
<evidence type="ECO:0000313" key="1">
    <source>
        <dbReference type="EMBL" id="WRP16885.1"/>
    </source>
</evidence>
<dbReference type="Proteomes" id="UP001332192">
    <property type="component" value="Chromosome"/>
</dbReference>
<dbReference type="EMBL" id="CP141615">
    <property type="protein sequence ID" value="WRP16885.1"/>
    <property type="molecule type" value="Genomic_DNA"/>
</dbReference>
<reference evidence="1 2" key="1">
    <citation type="journal article" date="2024" name="Front. Microbiol.">
        <title>Novel thermophilic genera Geochorda gen. nov. and Carboxydochorda gen. nov. from the deep terrestrial subsurface reveal the ecophysiological diversity in the class Limnochordia.</title>
        <authorList>
            <person name="Karnachuk O.V."/>
            <person name="Lukina A.P."/>
            <person name="Avakyan M.R."/>
            <person name="Kadnikov V.V."/>
            <person name="Begmatov S."/>
            <person name="Beletsky A.V."/>
            <person name="Vlasova K.G."/>
            <person name="Novikov A.A."/>
            <person name="Shcherbakova V.A."/>
            <person name="Mardanov A.V."/>
            <person name="Ravin N.V."/>
        </authorList>
    </citation>
    <scope>NUCLEOTIDE SEQUENCE [LARGE SCALE GENOMIC DNA]</scope>
    <source>
        <strain evidence="1 2">L945</strain>
    </source>
</reference>
<protein>
    <recommendedName>
        <fullName evidence="3">Lipoprotein</fullName>
    </recommendedName>
</protein>
<name>A0ABZ1BVR9_9FIRM</name>